<evidence type="ECO:0000313" key="2">
    <source>
        <dbReference type="EMBL" id="KAG5410774.1"/>
    </source>
</evidence>
<proteinExistence type="predicted"/>
<reference evidence="2 3" key="1">
    <citation type="submission" date="2021-03" db="EMBL/GenBank/DDBJ databases">
        <authorList>
            <person name="King G.J."/>
            <person name="Bancroft I."/>
            <person name="Baten A."/>
            <person name="Bloomfield J."/>
            <person name="Borpatragohain P."/>
            <person name="He Z."/>
            <person name="Irish N."/>
            <person name="Irwin J."/>
            <person name="Liu K."/>
            <person name="Mauleon R.P."/>
            <person name="Moore J."/>
            <person name="Morris R."/>
            <person name="Ostergaard L."/>
            <person name="Wang B."/>
            <person name="Wells R."/>
        </authorList>
    </citation>
    <scope>NUCLEOTIDE SEQUENCE [LARGE SCALE GENOMIC DNA]</scope>
    <source>
        <strain evidence="2">R-o-18</strain>
        <tissue evidence="2">Leaf</tissue>
    </source>
</reference>
<gene>
    <name evidence="2" type="primary">A02g507170.1_BraROA</name>
    <name evidence="2" type="ORF">IGI04_007093</name>
</gene>
<feature type="compositionally biased region" description="Polar residues" evidence="1">
    <location>
        <begin position="51"/>
        <end position="67"/>
    </location>
</feature>
<evidence type="ECO:0000256" key="1">
    <source>
        <dbReference type="SAM" id="MobiDB-lite"/>
    </source>
</evidence>
<keyword evidence="3" id="KW-1185">Reference proteome</keyword>
<dbReference type="EMBL" id="JADBGQ010000002">
    <property type="protein sequence ID" value="KAG5410774.1"/>
    <property type="molecule type" value="Genomic_DNA"/>
</dbReference>
<organism evidence="2 3">
    <name type="scientific">Brassica rapa subsp. trilocularis</name>
    <dbReference type="NCBI Taxonomy" id="1813537"/>
    <lineage>
        <taxon>Eukaryota</taxon>
        <taxon>Viridiplantae</taxon>
        <taxon>Streptophyta</taxon>
        <taxon>Embryophyta</taxon>
        <taxon>Tracheophyta</taxon>
        <taxon>Spermatophyta</taxon>
        <taxon>Magnoliopsida</taxon>
        <taxon>eudicotyledons</taxon>
        <taxon>Gunneridae</taxon>
        <taxon>Pentapetalae</taxon>
        <taxon>rosids</taxon>
        <taxon>malvids</taxon>
        <taxon>Brassicales</taxon>
        <taxon>Brassicaceae</taxon>
        <taxon>Brassiceae</taxon>
        <taxon>Brassica</taxon>
    </lineage>
</organism>
<comment type="caution">
    <text evidence="2">The sequence shown here is derived from an EMBL/GenBank/DDBJ whole genome shotgun (WGS) entry which is preliminary data.</text>
</comment>
<protein>
    <submittedName>
        <fullName evidence="2">Uncharacterized protein</fullName>
    </submittedName>
</protein>
<dbReference type="Proteomes" id="UP000823674">
    <property type="component" value="Chromosome A02"/>
</dbReference>
<feature type="compositionally biased region" description="Basic and acidic residues" evidence="1">
    <location>
        <begin position="38"/>
        <end position="50"/>
    </location>
</feature>
<sequence length="92" mass="10022">MLGKKNVTTHDLEIKPCSSPGWIKHKLSQGNGNVSKPATDRFECDDRNTDEPSSVTTQRPNLQTARSLRSDRARAKLGPYVATGLEPSSVAT</sequence>
<accession>A0ABQ7NLY8</accession>
<name>A0ABQ7NLY8_BRACM</name>
<evidence type="ECO:0000313" key="3">
    <source>
        <dbReference type="Proteomes" id="UP000823674"/>
    </source>
</evidence>
<feature type="region of interest" description="Disordered" evidence="1">
    <location>
        <begin position="1"/>
        <end position="92"/>
    </location>
</feature>